<evidence type="ECO:0000256" key="5">
    <source>
        <dbReference type="ARBA" id="ARBA00022753"/>
    </source>
</evidence>
<dbReference type="FunFam" id="1.25.40.90:FF:000009">
    <property type="entry name" value="Putative signal transducing adapter molecule 1"/>
    <property type="match status" value="1"/>
</dbReference>
<evidence type="ECO:0000256" key="3">
    <source>
        <dbReference type="ARBA" id="ARBA00022443"/>
    </source>
</evidence>
<feature type="compositionally biased region" description="Pro residues" evidence="8">
    <location>
        <begin position="420"/>
        <end position="449"/>
    </location>
</feature>
<dbReference type="CDD" id="cd03568">
    <property type="entry name" value="VHS_STAM"/>
    <property type="match status" value="1"/>
</dbReference>
<dbReference type="CDD" id="cd11820">
    <property type="entry name" value="SH3_STAM"/>
    <property type="match status" value="1"/>
</dbReference>
<dbReference type="Pfam" id="PF00790">
    <property type="entry name" value="VHS"/>
    <property type="match status" value="1"/>
</dbReference>
<dbReference type="SUPFAM" id="SSF50044">
    <property type="entry name" value="SH3-domain"/>
    <property type="match status" value="1"/>
</dbReference>
<keyword evidence="3 7" id="KW-0728">SH3 domain</keyword>
<feature type="region of interest" description="Disordered" evidence="8">
    <location>
        <begin position="409"/>
        <end position="511"/>
    </location>
</feature>
<dbReference type="OrthoDB" id="10068368at2759"/>
<keyword evidence="12" id="KW-1185">Reference proteome</keyword>
<dbReference type="GO" id="GO:0035091">
    <property type="term" value="F:phosphatidylinositol binding"/>
    <property type="evidence" value="ECO:0007669"/>
    <property type="project" value="InterPro"/>
</dbReference>
<dbReference type="SMART" id="SM00288">
    <property type="entry name" value="VHS"/>
    <property type="match status" value="1"/>
</dbReference>
<accession>A0A7R9QPI0</accession>
<keyword evidence="5" id="KW-0967">Endosome</keyword>
<dbReference type="CDD" id="cd21388">
    <property type="entry name" value="GAT_STAM"/>
    <property type="match status" value="1"/>
</dbReference>
<protein>
    <recommendedName>
        <fullName evidence="13">Signal transducing adapter molecule 1</fullName>
    </recommendedName>
</protein>
<evidence type="ECO:0000259" key="10">
    <source>
        <dbReference type="PROSITE" id="PS50179"/>
    </source>
</evidence>
<dbReference type="AlphaFoldDB" id="A0A7R9QPI0"/>
<sequence length="536" mass="60095">MGLFSGNSLFDTLVDKATSETNTAEDWALIMEICDRVGQEANGAKDCMRALVRRLNHQLPSVVMQSLTLLDACVSNCGKIFHLEVCSRDFESEIRKLLSKSHPKVCEKLRLLIKKWAQTEFKNDPQLSLIPALYNKLKSEGMDFSSSEPVKKSTQLPKNPDVVTSNQEEEDIAKAIEASLKETSGSPNTSRNTNTNSNTRVNTSLYPTFATDSNANNASSAKNSMPEKEAIKVRALYDFEAAEDNELTFKSGEIILVSDNSDANWWKGSNHRGEGLFPANFVTSDLEAEPESNHKANEKKVQFSEEIKVKVMEKESEVVEIDEEKIDRLLHLIHDSDPNGEKSDSEELLILEEQCTAMSPLIDQELQQVDKKHAALTAANIQLNSALNLYHSLMKESFAMMSTPYTQYYPGVPQQQQQYPPNPQYNPMPPQQQPQPQPQYNPVNLPPNTYPNYIPPQNSGIQAPPTAQYMPNQPTNPVVPQPQPPQQQQQQQPPVSYPYHQPITQMPTDASSHLYGTANAVQPQAIPNNYLYYQNS</sequence>
<feature type="region of interest" description="Disordered" evidence="8">
    <location>
        <begin position="144"/>
        <end position="224"/>
    </location>
</feature>
<feature type="compositionally biased region" description="Low complexity" evidence="8">
    <location>
        <begin position="213"/>
        <end position="224"/>
    </location>
</feature>
<dbReference type="PANTHER" id="PTHR45929">
    <property type="entry name" value="JAK PATHWAY SIGNAL TRANSDUCTION ADAPTOR MOLECULE"/>
    <property type="match status" value="1"/>
</dbReference>
<dbReference type="InterPro" id="IPR008942">
    <property type="entry name" value="ENTH_VHS"/>
</dbReference>
<evidence type="ECO:0000313" key="12">
    <source>
        <dbReference type="Proteomes" id="UP000728032"/>
    </source>
</evidence>
<dbReference type="InterPro" id="IPR003903">
    <property type="entry name" value="UIM_dom"/>
</dbReference>
<keyword evidence="6" id="KW-0653">Protein transport</keyword>
<dbReference type="PROSITE" id="PS50002">
    <property type="entry name" value="SH3"/>
    <property type="match status" value="1"/>
</dbReference>
<evidence type="ECO:0000313" key="11">
    <source>
        <dbReference type="EMBL" id="CAD7653493.1"/>
    </source>
</evidence>
<dbReference type="SMART" id="SM00326">
    <property type="entry name" value="SH3"/>
    <property type="match status" value="1"/>
</dbReference>
<evidence type="ECO:0000256" key="8">
    <source>
        <dbReference type="SAM" id="MobiDB-lite"/>
    </source>
</evidence>
<evidence type="ECO:0000256" key="6">
    <source>
        <dbReference type="ARBA" id="ARBA00022927"/>
    </source>
</evidence>
<feature type="compositionally biased region" description="Polar residues" evidence="8">
    <location>
        <begin position="144"/>
        <end position="166"/>
    </location>
</feature>
<dbReference type="PROSITE" id="PS50179">
    <property type="entry name" value="VHS"/>
    <property type="match status" value="1"/>
</dbReference>
<evidence type="ECO:0000259" key="9">
    <source>
        <dbReference type="PROSITE" id="PS50002"/>
    </source>
</evidence>
<dbReference type="GO" id="GO:0033565">
    <property type="term" value="C:ESCRT-0 complex"/>
    <property type="evidence" value="ECO:0007669"/>
    <property type="project" value="TreeGrafter"/>
</dbReference>
<evidence type="ECO:0000256" key="1">
    <source>
        <dbReference type="ARBA" id="ARBA00004177"/>
    </source>
</evidence>
<dbReference type="Proteomes" id="UP000728032">
    <property type="component" value="Unassembled WGS sequence"/>
</dbReference>
<feature type="domain" description="VHS" evidence="10">
    <location>
        <begin position="17"/>
        <end position="145"/>
    </location>
</feature>
<dbReference type="InterPro" id="IPR001452">
    <property type="entry name" value="SH3_domain"/>
</dbReference>
<dbReference type="Pfam" id="PF00018">
    <property type="entry name" value="SH3_1"/>
    <property type="match status" value="1"/>
</dbReference>
<dbReference type="EMBL" id="OC921553">
    <property type="protein sequence ID" value="CAD7653493.1"/>
    <property type="molecule type" value="Genomic_DNA"/>
</dbReference>
<feature type="compositionally biased region" description="Low complexity" evidence="8">
    <location>
        <begin position="183"/>
        <end position="204"/>
    </location>
</feature>
<feature type="domain" description="SH3" evidence="9">
    <location>
        <begin position="228"/>
        <end position="287"/>
    </location>
</feature>
<reference evidence="11" key="1">
    <citation type="submission" date="2020-11" db="EMBL/GenBank/DDBJ databases">
        <authorList>
            <person name="Tran Van P."/>
        </authorList>
    </citation>
    <scope>NUCLEOTIDE SEQUENCE</scope>
</reference>
<dbReference type="Gene3D" id="1.20.5.1940">
    <property type="match status" value="1"/>
</dbReference>
<dbReference type="GO" id="GO:0043328">
    <property type="term" value="P:protein transport to vacuole involved in ubiquitin-dependent protein catabolic process via the multivesicular body sorting pathway"/>
    <property type="evidence" value="ECO:0007669"/>
    <property type="project" value="TreeGrafter"/>
</dbReference>
<organism evidence="11">
    <name type="scientific">Oppiella nova</name>
    <dbReference type="NCBI Taxonomy" id="334625"/>
    <lineage>
        <taxon>Eukaryota</taxon>
        <taxon>Metazoa</taxon>
        <taxon>Ecdysozoa</taxon>
        <taxon>Arthropoda</taxon>
        <taxon>Chelicerata</taxon>
        <taxon>Arachnida</taxon>
        <taxon>Acari</taxon>
        <taxon>Acariformes</taxon>
        <taxon>Sarcoptiformes</taxon>
        <taxon>Oribatida</taxon>
        <taxon>Brachypylina</taxon>
        <taxon>Oppioidea</taxon>
        <taxon>Oppiidae</taxon>
        <taxon>Oppiella</taxon>
    </lineage>
</organism>
<keyword evidence="4" id="KW-0813">Transport</keyword>
<feature type="compositionally biased region" description="Low complexity" evidence="8">
    <location>
        <begin position="409"/>
        <end position="419"/>
    </location>
</feature>
<proteinExistence type="inferred from homology"/>
<name>A0A7R9QPI0_9ACAR</name>
<dbReference type="PANTHER" id="PTHR45929:SF3">
    <property type="entry name" value="JAK PATHWAY SIGNAL TRANSDUCTION ADAPTOR MOLECULE"/>
    <property type="match status" value="1"/>
</dbReference>
<feature type="compositionally biased region" description="Low complexity" evidence="8">
    <location>
        <begin position="486"/>
        <end position="502"/>
    </location>
</feature>
<evidence type="ECO:0000256" key="7">
    <source>
        <dbReference type="PROSITE-ProRule" id="PRU00192"/>
    </source>
</evidence>
<dbReference type="PRINTS" id="PR00452">
    <property type="entry name" value="SH3DOMAIN"/>
</dbReference>
<dbReference type="InterPro" id="IPR002014">
    <property type="entry name" value="VHS_dom"/>
</dbReference>
<dbReference type="GO" id="GO:0043130">
    <property type="term" value="F:ubiquitin binding"/>
    <property type="evidence" value="ECO:0007669"/>
    <property type="project" value="InterPro"/>
</dbReference>
<dbReference type="InterPro" id="IPR036028">
    <property type="entry name" value="SH3-like_dom_sf"/>
</dbReference>
<comment type="similarity">
    <text evidence="2">Belongs to the STAM family.</text>
</comment>
<gene>
    <name evidence="11" type="ORF">ONB1V03_LOCUS10146</name>
</gene>
<comment type="subcellular location">
    <subcellularLocation>
        <location evidence="1">Endosome</location>
    </subcellularLocation>
</comment>
<evidence type="ECO:0000256" key="4">
    <source>
        <dbReference type="ARBA" id="ARBA00022448"/>
    </source>
</evidence>
<dbReference type="InterPro" id="IPR050670">
    <property type="entry name" value="STAM"/>
</dbReference>
<dbReference type="PROSITE" id="PS50330">
    <property type="entry name" value="UIM"/>
    <property type="match status" value="1"/>
</dbReference>
<evidence type="ECO:0008006" key="13">
    <source>
        <dbReference type="Google" id="ProtNLM"/>
    </source>
</evidence>
<dbReference type="Gene3D" id="1.25.40.90">
    <property type="match status" value="1"/>
</dbReference>
<evidence type="ECO:0000256" key="2">
    <source>
        <dbReference type="ARBA" id="ARBA00009666"/>
    </source>
</evidence>
<dbReference type="Gene3D" id="2.30.30.40">
    <property type="entry name" value="SH3 Domains"/>
    <property type="match status" value="1"/>
</dbReference>
<dbReference type="EMBL" id="CAJPVJ010006728">
    <property type="protein sequence ID" value="CAG2170680.1"/>
    <property type="molecule type" value="Genomic_DNA"/>
</dbReference>
<dbReference type="SUPFAM" id="SSF48464">
    <property type="entry name" value="ENTH/VHS domain"/>
    <property type="match status" value="1"/>
</dbReference>